<evidence type="ECO:0000313" key="2">
    <source>
        <dbReference type="EMBL" id="ETO22023.1"/>
    </source>
</evidence>
<name>X6N7X7_RETFI</name>
<gene>
    <name evidence="2" type="ORF">RFI_15180</name>
</gene>
<reference evidence="2 3" key="1">
    <citation type="journal article" date="2013" name="Curr. Biol.">
        <title>The Genome of the Foraminiferan Reticulomyxa filosa.</title>
        <authorList>
            <person name="Glockner G."/>
            <person name="Hulsmann N."/>
            <person name="Schleicher M."/>
            <person name="Noegel A.A."/>
            <person name="Eichinger L."/>
            <person name="Gallinger C."/>
            <person name="Pawlowski J."/>
            <person name="Sierra R."/>
            <person name="Euteneuer U."/>
            <person name="Pillet L."/>
            <person name="Moustafa A."/>
            <person name="Platzer M."/>
            <person name="Groth M."/>
            <person name="Szafranski K."/>
            <person name="Schliwa M."/>
        </authorList>
    </citation>
    <scope>NUCLEOTIDE SEQUENCE [LARGE SCALE GENOMIC DNA]</scope>
</reference>
<dbReference type="Pfam" id="PF04380">
    <property type="entry name" value="BMFP"/>
    <property type="match status" value="1"/>
</dbReference>
<proteinExistence type="predicted"/>
<sequence length="199" mass="22197">MNKDNKFFDDISKIASSAFATAANIKREISSYVKDHVEALVKKMNFVTKDEFDVLRKITSKAKQDLIEIKKVLGIEILPDEYNSSKKSSTEEKMKKKAPAKKSAAKKAPAKKSAAKKAPAKKSAAKKSKKYDYPLGGKFQVLLFGVKPQIINDIIAHYAKSLMDSHSKDTLIITPIAGKIWIIFQSIFQGLLLYAQCQI</sequence>
<evidence type="ECO:0000256" key="1">
    <source>
        <dbReference type="SAM" id="MobiDB-lite"/>
    </source>
</evidence>
<dbReference type="EMBL" id="ASPP01011106">
    <property type="protein sequence ID" value="ETO22023.1"/>
    <property type="molecule type" value="Genomic_DNA"/>
</dbReference>
<organism evidence="2 3">
    <name type="scientific">Reticulomyxa filosa</name>
    <dbReference type="NCBI Taxonomy" id="46433"/>
    <lineage>
        <taxon>Eukaryota</taxon>
        <taxon>Sar</taxon>
        <taxon>Rhizaria</taxon>
        <taxon>Retaria</taxon>
        <taxon>Foraminifera</taxon>
        <taxon>Monothalamids</taxon>
        <taxon>Reticulomyxidae</taxon>
        <taxon>Reticulomyxa</taxon>
    </lineage>
</organism>
<dbReference type="InterPro" id="IPR007475">
    <property type="entry name" value="UbiK"/>
</dbReference>
<protein>
    <submittedName>
        <fullName evidence="2">Putative histone H1/H5 family protein, HCT subfamily</fullName>
    </submittedName>
</protein>
<accession>X6N7X7</accession>
<feature type="region of interest" description="Disordered" evidence="1">
    <location>
        <begin position="86"/>
        <end position="125"/>
    </location>
</feature>
<comment type="caution">
    <text evidence="2">The sequence shown here is derived from an EMBL/GenBank/DDBJ whole genome shotgun (WGS) entry which is preliminary data.</text>
</comment>
<dbReference type="AlphaFoldDB" id="X6N7X7"/>
<feature type="compositionally biased region" description="Basic residues" evidence="1">
    <location>
        <begin position="95"/>
        <end position="125"/>
    </location>
</feature>
<dbReference type="Proteomes" id="UP000023152">
    <property type="component" value="Unassembled WGS sequence"/>
</dbReference>
<evidence type="ECO:0000313" key="3">
    <source>
        <dbReference type="Proteomes" id="UP000023152"/>
    </source>
</evidence>
<keyword evidence="3" id="KW-1185">Reference proteome</keyword>